<name>A0A5N3WY63_MUNMU</name>
<evidence type="ECO:0008006" key="3">
    <source>
        <dbReference type="Google" id="ProtNLM"/>
    </source>
</evidence>
<accession>A0A5N3WY63</accession>
<dbReference type="PANTHER" id="PTHR12112:SF49">
    <property type="entry name" value="DHHA2 DOMAIN-CONTAINING PROTEIN"/>
    <property type="match status" value="1"/>
</dbReference>
<comment type="caution">
    <text evidence="1">The sequence shown here is derived from an EMBL/GenBank/DDBJ whole genome shotgun (WGS) entry which is preliminary data.</text>
</comment>
<proteinExistence type="predicted"/>
<dbReference type="PANTHER" id="PTHR12112">
    <property type="entry name" value="BNIP - RELATED"/>
    <property type="match status" value="1"/>
</dbReference>
<evidence type="ECO:0000313" key="2">
    <source>
        <dbReference type="Proteomes" id="UP000326458"/>
    </source>
</evidence>
<dbReference type="Proteomes" id="UP000326458">
    <property type="component" value="Unassembled WGS sequence"/>
</dbReference>
<protein>
    <recommendedName>
        <fullName evidence="3">DHHA2 domain-containing protein</fullName>
    </recommendedName>
</protein>
<dbReference type="InterPro" id="IPR038763">
    <property type="entry name" value="DHH_sf"/>
</dbReference>
<sequence>MKIEENRSKRLEKVHVVIGHKSCDLDSLISAFTYAYFLDKVSPPGVLCLPVLNIPRTEFSYFTETRFILEELNISESFHIFRDEINLHQLNDEGKLSLTLVGSNVLASEDKTLESAVVKVIHPVEQGDAGFEFREPSSSLVVKEILQEAPEVLTEQLAHLLRESEAKQDIWEVIPGNTDRAWSTLTSKLSLTSGKECKIALQCFPTRGVQWHVGTCLLELQELTAKFSGILCMG</sequence>
<dbReference type="AlphaFoldDB" id="A0A5N3WY63"/>
<dbReference type="EMBL" id="VCEA01000001">
    <property type="protein sequence ID" value="KAB0366822.1"/>
    <property type="molecule type" value="Genomic_DNA"/>
</dbReference>
<organism evidence="1 2">
    <name type="scientific">Muntiacus muntjak</name>
    <name type="common">Barking deer</name>
    <name type="synonym">Indian muntjac</name>
    <dbReference type="NCBI Taxonomy" id="9888"/>
    <lineage>
        <taxon>Eukaryota</taxon>
        <taxon>Metazoa</taxon>
        <taxon>Chordata</taxon>
        <taxon>Craniata</taxon>
        <taxon>Vertebrata</taxon>
        <taxon>Euteleostomi</taxon>
        <taxon>Mammalia</taxon>
        <taxon>Eutheria</taxon>
        <taxon>Laurasiatheria</taxon>
        <taxon>Artiodactyla</taxon>
        <taxon>Ruminantia</taxon>
        <taxon>Pecora</taxon>
        <taxon>Cervidae</taxon>
        <taxon>Muntiacinae</taxon>
        <taxon>Muntiacus</taxon>
    </lineage>
</organism>
<reference evidence="1 2" key="1">
    <citation type="submission" date="2019-06" db="EMBL/GenBank/DDBJ databases">
        <title>Discovery of a novel chromosome fission-fusion reversal in muntjac.</title>
        <authorList>
            <person name="Mudd A.B."/>
            <person name="Bredeson J.V."/>
            <person name="Baum R."/>
            <person name="Hockemeyer D."/>
            <person name="Rokhsar D.S."/>
        </authorList>
    </citation>
    <scope>NUCLEOTIDE SEQUENCE [LARGE SCALE GENOMIC DNA]</scope>
    <source>
        <strain evidence="1">UTSW_UCB_Mm</strain>
        <tissue evidence="1">Fibroblast cell line</tissue>
    </source>
</reference>
<dbReference type="FunFam" id="3.90.1640.10:FF:000003">
    <property type="entry name" value="Prune homolog 2 with BCH domain"/>
    <property type="match status" value="1"/>
</dbReference>
<gene>
    <name evidence="1" type="ORF">FD754_010978</name>
</gene>
<dbReference type="SUPFAM" id="SSF64182">
    <property type="entry name" value="DHH phosphoesterases"/>
    <property type="match status" value="1"/>
</dbReference>
<evidence type="ECO:0000313" key="1">
    <source>
        <dbReference type="EMBL" id="KAB0366822.1"/>
    </source>
</evidence>
<dbReference type="GO" id="GO:0005737">
    <property type="term" value="C:cytoplasm"/>
    <property type="evidence" value="ECO:0007669"/>
    <property type="project" value="TreeGrafter"/>
</dbReference>
<keyword evidence="2" id="KW-1185">Reference proteome</keyword>
<dbReference type="Gene3D" id="3.90.1640.10">
    <property type="entry name" value="inorganic pyrophosphatase (n-terminal core)"/>
    <property type="match status" value="1"/>
</dbReference>